<evidence type="ECO:0000313" key="2">
    <source>
        <dbReference type="EMBL" id="MFC6280889.1"/>
    </source>
</evidence>
<dbReference type="RefSeq" id="WP_252979110.1">
    <property type="nucleotide sequence ID" value="NZ_JBHSRS010000015.1"/>
</dbReference>
<dbReference type="EMBL" id="JBHSRS010000015">
    <property type="protein sequence ID" value="MFC6280889.1"/>
    <property type="molecule type" value="Genomic_DNA"/>
</dbReference>
<evidence type="ECO:0000256" key="1">
    <source>
        <dbReference type="SAM" id="MobiDB-lite"/>
    </source>
</evidence>
<dbReference type="Proteomes" id="UP001596270">
    <property type="component" value="Unassembled WGS sequence"/>
</dbReference>
<name>A0ABW1TVE3_9BURK</name>
<sequence>MFSTAPRPFRPGRGETQNPGVAVAAPGVEGQQPNQNAAAFAVAQAAALKASLYFAMPSGTGPSKASAMK</sequence>
<protein>
    <submittedName>
        <fullName evidence="2">Uncharacterized protein</fullName>
    </submittedName>
</protein>
<proteinExistence type="predicted"/>
<comment type="caution">
    <text evidence="2">The sequence shown here is derived from an EMBL/GenBank/DDBJ whole genome shotgun (WGS) entry which is preliminary data.</text>
</comment>
<accession>A0ABW1TVE3</accession>
<feature type="region of interest" description="Disordered" evidence="1">
    <location>
        <begin position="1"/>
        <end position="29"/>
    </location>
</feature>
<organism evidence="2 3">
    <name type="scientific">Polaromonas aquatica</name>
    <dbReference type="NCBI Taxonomy" id="332657"/>
    <lineage>
        <taxon>Bacteria</taxon>
        <taxon>Pseudomonadati</taxon>
        <taxon>Pseudomonadota</taxon>
        <taxon>Betaproteobacteria</taxon>
        <taxon>Burkholderiales</taxon>
        <taxon>Comamonadaceae</taxon>
        <taxon>Polaromonas</taxon>
    </lineage>
</organism>
<reference evidence="3" key="1">
    <citation type="journal article" date="2019" name="Int. J. Syst. Evol. Microbiol.">
        <title>The Global Catalogue of Microorganisms (GCM) 10K type strain sequencing project: providing services to taxonomists for standard genome sequencing and annotation.</title>
        <authorList>
            <consortium name="The Broad Institute Genomics Platform"/>
            <consortium name="The Broad Institute Genome Sequencing Center for Infectious Disease"/>
            <person name="Wu L."/>
            <person name="Ma J."/>
        </authorList>
    </citation>
    <scope>NUCLEOTIDE SEQUENCE [LARGE SCALE GENOMIC DNA]</scope>
    <source>
        <strain evidence="3">CCUG 39402</strain>
    </source>
</reference>
<evidence type="ECO:0000313" key="3">
    <source>
        <dbReference type="Proteomes" id="UP001596270"/>
    </source>
</evidence>
<gene>
    <name evidence="2" type="ORF">ACFQND_06555</name>
</gene>
<keyword evidence="3" id="KW-1185">Reference proteome</keyword>